<feature type="domain" description="IstB-like ATP-binding" evidence="1">
    <location>
        <begin position="4"/>
        <end position="57"/>
    </location>
</feature>
<keyword evidence="2" id="KW-0614">Plasmid</keyword>
<proteinExistence type="predicted"/>
<accession>A0AAU7U434</accession>
<sequence length="62" mass="7137">MNNSRYDKAGFILTSEKSFTDWGGVLEICAPLEILNRLFHHSTKVNIRMKVSVRKQAEGRNE</sequence>
<dbReference type="AlphaFoldDB" id="A0AAU7U434"/>
<dbReference type="EMBL" id="CP158294">
    <property type="protein sequence ID" value="XBV47619.1"/>
    <property type="molecule type" value="Genomic_DNA"/>
</dbReference>
<reference evidence="2" key="1">
    <citation type="submission" date="2024-06" db="EMBL/GenBank/DDBJ databases">
        <title>Multiomics insights into the TNT degradation mechanism by Pantoea sp. BJ2 isolated from an ammunition destruction site.</title>
        <authorList>
            <person name="Luo J."/>
        </authorList>
    </citation>
    <scope>NUCLEOTIDE SEQUENCE</scope>
    <source>
        <strain evidence="2">BJ2</strain>
        <plasmid evidence="2">plasmindB</plasmid>
    </source>
</reference>
<gene>
    <name evidence="2" type="ORF">AAF463_23520</name>
</gene>
<evidence type="ECO:0000313" key="2">
    <source>
        <dbReference type="EMBL" id="XBV47619.1"/>
    </source>
</evidence>
<dbReference type="Pfam" id="PF01695">
    <property type="entry name" value="IstB_IS21"/>
    <property type="match status" value="1"/>
</dbReference>
<protein>
    <submittedName>
        <fullName evidence="2">ATP-binding protein</fullName>
    </submittedName>
</protein>
<geneLocation type="plasmid" evidence="2">
    <name>plasmindB</name>
</geneLocation>
<organism evidence="2">
    <name type="scientific">Pantoea sp. BJ2</name>
    <dbReference type="NCBI Taxonomy" id="3141322"/>
    <lineage>
        <taxon>Bacteria</taxon>
        <taxon>Pseudomonadati</taxon>
        <taxon>Pseudomonadota</taxon>
        <taxon>Gammaproteobacteria</taxon>
        <taxon>Enterobacterales</taxon>
        <taxon>Erwiniaceae</taxon>
        <taxon>Pantoea</taxon>
    </lineage>
</organism>
<dbReference type="RefSeq" id="WP_350262666.1">
    <property type="nucleotide sequence ID" value="NZ_CP158294.1"/>
</dbReference>
<evidence type="ECO:0000259" key="1">
    <source>
        <dbReference type="Pfam" id="PF01695"/>
    </source>
</evidence>
<keyword evidence="2" id="KW-0067">ATP-binding</keyword>
<dbReference type="InterPro" id="IPR002611">
    <property type="entry name" value="IstB_ATP-bd"/>
</dbReference>
<name>A0AAU7U434_9GAMM</name>
<dbReference type="GO" id="GO:0005524">
    <property type="term" value="F:ATP binding"/>
    <property type="evidence" value="ECO:0007669"/>
    <property type="project" value="UniProtKB-KW"/>
</dbReference>
<keyword evidence="2" id="KW-0547">Nucleotide-binding</keyword>